<feature type="compositionally biased region" description="Polar residues" evidence="1">
    <location>
        <begin position="55"/>
        <end position="87"/>
    </location>
</feature>
<evidence type="ECO:0000313" key="3">
    <source>
        <dbReference type="Proteomes" id="UP001152888"/>
    </source>
</evidence>
<feature type="compositionally biased region" description="Polar residues" evidence="1">
    <location>
        <begin position="99"/>
        <end position="111"/>
    </location>
</feature>
<evidence type="ECO:0000313" key="2">
    <source>
        <dbReference type="EMBL" id="CAH2013462.1"/>
    </source>
</evidence>
<feature type="region of interest" description="Disordered" evidence="1">
    <location>
        <begin position="55"/>
        <end position="113"/>
    </location>
</feature>
<dbReference type="Proteomes" id="UP001152888">
    <property type="component" value="Unassembled WGS sequence"/>
</dbReference>
<comment type="caution">
    <text evidence="2">The sequence shown here is derived from an EMBL/GenBank/DDBJ whole genome shotgun (WGS) entry which is preliminary data.</text>
</comment>
<keyword evidence="3" id="KW-1185">Reference proteome</keyword>
<organism evidence="2 3">
    <name type="scientific">Acanthoscelides obtectus</name>
    <name type="common">Bean weevil</name>
    <name type="synonym">Bruchus obtectus</name>
    <dbReference type="NCBI Taxonomy" id="200917"/>
    <lineage>
        <taxon>Eukaryota</taxon>
        <taxon>Metazoa</taxon>
        <taxon>Ecdysozoa</taxon>
        <taxon>Arthropoda</taxon>
        <taxon>Hexapoda</taxon>
        <taxon>Insecta</taxon>
        <taxon>Pterygota</taxon>
        <taxon>Neoptera</taxon>
        <taxon>Endopterygota</taxon>
        <taxon>Coleoptera</taxon>
        <taxon>Polyphaga</taxon>
        <taxon>Cucujiformia</taxon>
        <taxon>Chrysomeloidea</taxon>
        <taxon>Chrysomelidae</taxon>
        <taxon>Bruchinae</taxon>
        <taxon>Bruchini</taxon>
        <taxon>Acanthoscelides</taxon>
    </lineage>
</organism>
<proteinExistence type="predicted"/>
<gene>
    <name evidence="2" type="ORF">ACAOBT_LOCUS33480</name>
</gene>
<protein>
    <submittedName>
        <fullName evidence="2">Uncharacterized protein</fullName>
    </submittedName>
</protein>
<evidence type="ECO:0000256" key="1">
    <source>
        <dbReference type="SAM" id="MobiDB-lite"/>
    </source>
</evidence>
<dbReference type="AlphaFoldDB" id="A0A9P0MIB5"/>
<name>A0A9P0MIB5_ACAOB</name>
<accession>A0A9P0MIB5</accession>
<reference evidence="2" key="1">
    <citation type="submission" date="2022-03" db="EMBL/GenBank/DDBJ databases">
        <authorList>
            <person name="Sayadi A."/>
        </authorList>
    </citation>
    <scope>NUCLEOTIDE SEQUENCE</scope>
</reference>
<sequence>MTGTYRQRRATASRQSTSAFVACLLYLKMRACTQEHSSCIKIALQLLIHQTNPHVPKSSSFRDSVSPNTVLSSNDSHPTKPDPSSVSRVLFNDPPSGEATKNPTRSEQNENYGVILEDQNIEISGSGSRTECNYLDKYYFLLEKGSGILTKSGPSKKP</sequence>
<dbReference type="EMBL" id="CAKOFQ010008328">
    <property type="protein sequence ID" value="CAH2013462.1"/>
    <property type="molecule type" value="Genomic_DNA"/>
</dbReference>